<feature type="transmembrane region" description="Helical" evidence="7">
    <location>
        <begin position="111"/>
        <end position="132"/>
    </location>
</feature>
<dbReference type="PANTHER" id="PTHR22911">
    <property type="entry name" value="ACYL-MALONYL CONDENSING ENZYME-RELATED"/>
    <property type="match status" value="1"/>
</dbReference>
<sequence>MNLLNRLPGRIYLILATLIFAASSSVTRQIINLGEQHLINGRNPISFCNVLLVGNIWALIILVLLYRQEIQTHPWKKLKSKDWGFLSLIALLSGALGPALIFSALDQTSVSNVILIGRIEPPLTLALSVLFLKERVNLWVIAGAILGFIGVGLTVLIAPASDSMVEMATFEIGVGELLVIAGAVATAIATIISKITLQHISLGFFSLYRTTLGTLIFFMIVVKLFGWSHFTDVFAPVIWQWMLIYSAIIVVGGQFFWLKGLKLSNASEVSLVNAFSPLAAIVFAYLIVREVPTFGQYIGGSVIAIAIIINQIGLNRLSPPPSPKPLSASGLDRSVGFKGM</sequence>
<dbReference type="AlphaFoldDB" id="A0A1L9QP27"/>
<protein>
    <recommendedName>
        <fullName evidence="8">EamA domain-containing protein</fullName>
    </recommendedName>
</protein>
<feature type="region of interest" description="Disordered" evidence="6">
    <location>
        <begin position="320"/>
        <end position="340"/>
    </location>
</feature>
<gene>
    <name evidence="9" type="ORF">BI308_16520</name>
</gene>
<dbReference type="Proteomes" id="UP000183940">
    <property type="component" value="Unassembled WGS sequence"/>
</dbReference>
<evidence type="ECO:0000256" key="1">
    <source>
        <dbReference type="ARBA" id="ARBA00004141"/>
    </source>
</evidence>
<feature type="transmembrane region" description="Helical" evidence="7">
    <location>
        <begin position="44"/>
        <end position="65"/>
    </location>
</feature>
<dbReference type="PANTHER" id="PTHR22911:SF6">
    <property type="entry name" value="SOLUTE CARRIER FAMILY 35 MEMBER G1"/>
    <property type="match status" value="1"/>
</dbReference>
<feature type="transmembrane region" description="Helical" evidence="7">
    <location>
        <begin position="204"/>
        <end position="226"/>
    </location>
</feature>
<dbReference type="EMBL" id="MLAW01000031">
    <property type="protein sequence ID" value="OJJ24414.1"/>
    <property type="molecule type" value="Genomic_DNA"/>
</dbReference>
<feature type="transmembrane region" description="Helical" evidence="7">
    <location>
        <begin position="270"/>
        <end position="288"/>
    </location>
</feature>
<keyword evidence="10" id="KW-1185">Reference proteome</keyword>
<dbReference type="InterPro" id="IPR000620">
    <property type="entry name" value="EamA_dom"/>
</dbReference>
<evidence type="ECO:0000259" key="8">
    <source>
        <dbReference type="Pfam" id="PF00892"/>
    </source>
</evidence>
<dbReference type="GO" id="GO:0016020">
    <property type="term" value="C:membrane"/>
    <property type="evidence" value="ECO:0007669"/>
    <property type="project" value="UniProtKB-SubCell"/>
</dbReference>
<organism evidence="9 10">
    <name type="scientific">Roseofilum reptotaenium AO1-A</name>
    <dbReference type="NCBI Taxonomy" id="1925591"/>
    <lineage>
        <taxon>Bacteria</taxon>
        <taxon>Bacillati</taxon>
        <taxon>Cyanobacteriota</taxon>
        <taxon>Cyanophyceae</taxon>
        <taxon>Desertifilales</taxon>
        <taxon>Desertifilaceae</taxon>
        <taxon>Roseofilum</taxon>
    </lineage>
</organism>
<comment type="subcellular location">
    <subcellularLocation>
        <location evidence="1">Membrane</location>
        <topology evidence="1">Multi-pass membrane protein</topology>
    </subcellularLocation>
</comment>
<evidence type="ECO:0000313" key="9">
    <source>
        <dbReference type="EMBL" id="OJJ24414.1"/>
    </source>
</evidence>
<feature type="transmembrane region" description="Helical" evidence="7">
    <location>
        <begin position="238"/>
        <end position="258"/>
    </location>
</feature>
<evidence type="ECO:0000256" key="7">
    <source>
        <dbReference type="SAM" id="Phobius"/>
    </source>
</evidence>
<feature type="transmembrane region" description="Helical" evidence="7">
    <location>
        <begin position="172"/>
        <end position="192"/>
    </location>
</feature>
<feature type="transmembrane region" description="Helical" evidence="7">
    <location>
        <begin position="85"/>
        <end position="105"/>
    </location>
</feature>
<proteinExistence type="inferred from homology"/>
<comment type="caution">
    <text evidence="9">The sequence shown here is derived from an EMBL/GenBank/DDBJ whole genome shotgun (WGS) entry which is preliminary data.</text>
</comment>
<evidence type="ECO:0000256" key="3">
    <source>
        <dbReference type="ARBA" id="ARBA00022692"/>
    </source>
</evidence>
<evidence type="ECO:0000256" key="5">
    <source>
        <dbReference type="ARBA" id="ARBA00023136"/>
    </source>
</evidence>
<dbReference type="STRING" id="1925591.BI308_16520"/>
<keyword evidence="4 7" id="KW-1133">Transmembrane helix</keyword>
<dbReference type="InterPro" id="IPR037185">
    <property type="entry name" value="EmrE-like"/>
</dbReference>
<accession>A0A1L9QP27</accession>
<feature type="domain" description="EamA" evidence="8">
    <location>
        <begin position="175"/>
        <end position="309"/>
    </location>
</feature>
<name>A0A1L9QP27_9CYAN</name>
<evidence type="ECO:0000256" key="2">
    <source>
        <dbReference type="ARBA" id="ARBA00007362"/>
    </source>
</evidence>
<feature type="transmembrane region" description="Helical" evidence="7">
    <location>
        <begin position="139"/>
        <end position="160"/>
    </location>
</feature>
<keyword evidence="3 7" id="KW-0812">Transmembrane</keyword>
<comment type="similarity">
    <text evidence="2">Belongs to the EamA transporter family.</text>
</comment>
<evidence type="ECO:0000256" key="6">
    <source>
        <dbReference type="SAM" id="MobiDB-lite"/>
    </source>
</evidence>
<feature type="transmembrane region" description="Helical" evidence="7">
    <location>
        <begin position="294"/>
        <end position="314"/>
    </location>
</feature>
<dbReference type="Pfam" id="PF00892">
    <property type="entry name" value="EamA"/>
    <property type="match status" value="2"/>
</dbReference>
<reference evidence="9" key="1">
    <citation type="submission" date="2016-10" db="EMBL/GenBank/DDBJ databases">
        <title>CRISPR-Cas defence system in Roseofilum reptotaenium: evidence of a bacteriophage-cyanobacterium arms race in the coral black band disease.</title>
        <authorList>
            <person name="Buerger P."/>
            <person name="Wood-Charlson E.M."/>
            <person name="Weynberg K.D."/>
            <person name="Willis B."/>
            <person name="Van Oppen M.J."/>
        </authorList>
    </citation>
    <scope>NUCLEOTIDE SEQUENCE [LARGE SCALE GENOMIC DNA]</scope>
    <source>
        <strain evidence="9">AO1-A</strain>
    </source>
</reference>
<feature type="domain" description="EamA" evidence="8">
    <location>
        <begin position="9"/>
        <end position="155"/>
    </location>
</feature>
<evidence type="ECO:0000256" key="4">
    <source>
        <dbReference type="ARBA" id="ARBA00022989"/>
    </source>
</evidence>
<evidence type="ECO:0000313" key="10">
    <source>
        <dbReference type="Proteomes" id="UP000183940"/>
    </source>
</evidence>
<keyword evidence="5 7" id="KW-0472">Membrane</keyword>
<dbReference type="SUPFAM" id="SSF103481">
    <property type="entry name" value="Multidrug resistance efflux transporter EmrE"/>
    <property type="match status" value="2"/>
</dbReference>